<keyword evidence="7" id="KW-1185">Reference proteome</keyword>
<feature type="compositionally biased region" description="Polar residues" evidence="3">
    <location>
        <begin position="80"/>
        <end position="89"/>
    </location>
</feature>
<dbReference type="PROSITE" id="PS50195">
    <property type="entry name" value="PX"/>
    <property type="match status" value="1"/>
</dbReference>
<dbReference type="Gene3D" id="3.30.1520.10">
    <property type="entry name" value="Phox-like domain"/>
    <property type="match status" value="1"/>
</dbReference>
<dbReference type="CDD" id="cd06093">
    <property type="entry name" value="PX_domain"/>
    <property type="match status" value="1"/>
</dbReference>
<evidence type="ECO:0000256" key="2">
    <source>
        <dbReference type="PROSITE-ProRule" id="PRU00192"/>
    </source>
</evidence>
<evidence type="ECO:0000259" key="5">
    <source>
        <dbReference type="PROSITE" id="PS50195"/>
    </source>
</evidence>
<dbReference type="InterPro" id="IPR036028">
    <property type="entry name" value="SH3-like_dom_sf"/>
</dbReference>
<evidence type="ECO:0000256" key="3">
    <source>
        <dbReference type="SAM" id="MobiDB-lite"/>
    </source>
</evidence>
<feature type="compositionally biased region" description="Basic and acidic residues" evidence="3">
    <location>
        <begin position="90"/>
        <end position="100"/>
    </location>
</feature>
<evidence type="ECO:0000313" key="7">
    <source>
        <dbReference type="Proteomes" id="UP001648503"/>
    </source>
</evidence>
<dbReference type="EMBL" id="JAFCIX010000555">
    <property type="protein sequence ID" value="KAH6587606.1"/>
    <property type="molecule type" value="Genomic_DNA"/>
</dbReference>
<accession>A0ABQ8EW03</accession>
<feature type="domain" description="SH3" evidence="4">
    <location>
        <begin position="6"/>
        <end position="74"/>
    </location>
</feature>
<evidence type="ECO:0000256" key="1">
    <source>
        <dbReference type="ARBA" id="ARBA00022443"/>
    </source>
</evidence>
<dbReference type="Pfam" id="PF00787">
    <property type="entry name" value="PX"/>
    <property type="match status" value="1"/>
</dbReference>
<dbReference type="SUPFAM" id="SSF64268">
    <property type="entry name" value="PX domain"/>
    <property type="match status" value="1"/>
</dbReference>
<name>A0ABQ8EW03_9FUNG</name>
<dbReference type="SUPFAM" id="SSF50044">
    <property type="entry name" value="SH3-domain"/>
    <property type="match status" value="1"/>
</dbReference>
<proteinExistence type="predicted"/>
<organism evidence="6 7">
    <name type="scientific">Batrachochytrium salamandrivorans</name>
    <dbReference type="NCBI Taxonomy" id="1357716"/>
    <lineage>
        <taxon>Eukaryota</taxon>
        <taxon>Fungi</taxon>
        <taxon>Fungi incertae sedis</taxon>
        <taxon>Chytridiomycota</taxon>
        <taxon>Chytridiomycota incertae sedis</taxon>
        <taxon>Chytridiomycetes</taxon>
        <taxon>Rhizophydiales</taxon>
        <taxon>Rhizophydiales incertae sedis</taxon>
        <taxon>Batrachochytrium</taxon>
    </lineage>
</organism>
<sequence length="461" mass="49702">MPALASTIFKIKAISDYISPSPHLLSFRKGQPFYALSADSERGIYFVSTQYATPFARAAVSGMVPIRYFQEVDLMSKDNSAATSQSNTQKTDKQRQAAVAEARHTDAVSKVSVVPPVPEITSTADAVAAAVATPIAAVATVSGTAAAPVAHVAANATSRTPVAAAAAKAHVVRGAPHTFPDSARTAAPTAPQVAEPNAPRTALFRLSQEWAALLRAQPHVIFADVMSVRAASAADSAPLADTVSAHDEFKVKVIRGACSHIVMRSTPEIAQLHRQLVDSYPAASLPEFPLSEVLSQLLDPAARVQKLEVYLNTLVSYPWRTSVTASQGALATVEPNLPAPLSVFFQPQSDHEAAMLYQSHIRRDSGFDDPYQLQHNNQSIGKMHDILPWTIQKGEQDLSCTDYQVLAAQRQHAQHQHMTLHQQLHGQQQQNHVPYQRKRSTGGFFSQLFRTAGTGTAAVSQ</sequence>
<dbReference type="Proteomes" id="UP001648503">
    <property type="component" value="Unassembled WGS sequence"/>
</dbReference>
<protein>
    <recommendedName>
        <fullName evidence="8">PX domain-containing protein</fullName>
    </recommendedName>
</protein>
<gene>
    <name evidence="6" type="ORF">BASA50_011210</name>
</gene>
<dbReference type="InterPro" id="IPR001683">
    <property type="entry name" value="PX_dom"/>
</dbReference>
<keyword evidence="1 2" id="KW-0728">SH3 domain</keyword>
<dbReference type="InterPro" id="IPR036871">
    <property type="entry name" value="PX_dom_sf"/>
</dbReference>
<dbReference type="InterPro" id="IPR001452">
    <property type="entry name" value="SH3_domain"/>
</dbReference>
<evidence type="ECO:0000259" key="4">
    <source>
        <dbReference type="PROSITE" id="PS50002"/>
    </source>
</evidence>
<dbReference type="PROSITE" id="PS50002">
    <property type="entry name" value="SH3"/>
    <property type="match status" value="1"/>
</dbReference>
<feature type="domain" description="PX" evidence="5">
    <location>
        <begin position="227"/>
        <end position="352"/>
    </location>
</feature>
<reference evidence="6 7" key="1">
    <citation type="submission" date="2021-02" db="EMBL/GenBank/DDBJ databases">
        <title>Variation within the Batrachochytrium salamandrivorans European outbreak.</title>
        <authorList>
            <person name="Kelly M."/>
            <person name="Pasmans F."/>
            <person name="Shea T.P."/>
            <person name="Munoz J.F."/>
            <person name="Carranza S."/>
            <person name="Cuomo C.A."/>
            <person name="Martel A."/>
        </authorList>
    </citation>
    <scope>NUCLEOTIDE SEQUENCE [LARGE SCALE GENOMIC DNA]</scope>
    <source>
        <strain evidence="6 7">AMFP18/2</strain>
    </source>
</reference>
<evidence type="ECO:0008006" key="8">
    <source>
        <dbReference type="Google" id="ProtNLM"/>
    </source>
</evidence>
<comment type="caution">
    <text evidence="6">The sequence shown here is derived from an EMBL/GenBank/DDBJ whole genome shotgun (WGS) entry which is preliminary data.</text>
</comment>
<feature type="region of interest" description="Disordered" evidence="3">
    <location>
        <begin position="80"/>
        <end position="100"/>
    </location>
</feature>
<evidence type="ECO:0000313" key="6">
    <source>
        <dbReference type="EMBL" id="KAH6587606.1"/>
    </source>
</evidence>